<keyword evidence="9" id="KW-0969">Cilium</keyword>
<dbReference type="PANTHER" id="PTHR35249">
    <property type="entry name" value="DYNEIN REGULATORY COMPLEX SUBUNIT 7"/>
    <property type="match status" value="1"/>
</dbReference>
<dbReference type="InterPro" id="IPR056292">
    <property type="entry name" value="DRC7_C"/>
</dbReference>
<evidence type="ECO:0000256" key="10">
    <source>
        <dbReference type="ARBA" id="ARBA00023212"/>
    </source>
</evidence>
<evidence type="ECO:0000256" key="3">
    <source>
        <dbReference type="ARBA" id="ARBA00021303"/>
    </source>
</evidence>
<dbReference type="GO" id="GO:0007283">
    <property type="term" value="P:spermatogenesis"/>
    <property type="evidence" value="ECO:0007669"/>
    <property type="project" value="UniProtKB-KW"/>
</dbReference>
<feature type="region of interest" description="Disordered" evidence="15">
    <location>
        <begin position="1"/>
        <end position="20"/>
    </location>
</feature>
<evidence type="ECO:0000256" key="9">
    <source>
        <dbReference type="ARBA" id="ARBA00023069"/>
    </source>
</evidence>
<keyword evidence="7" id="KW-0744">Spermatogenesis</keyword>
<name>A0AAJ7SA43_9HYME</name>
<keyword evidence="19" id="KW-1185">Reference proteome</keyword>
<evidence type="ECO:0000256" key="15">
    <source>
        <dbReference type="SAM" id="MobiDB-lite"/>
    </source>
</evidence>
<feature type="domain" description="Dynein regulatory complex subunit 7 C-terminal" evidence="18">
    <location>
        <begin position="754"/>
        <end position="859"/>
    </location>
</feature>
<dbReference type="InterPro" id="IPR033551">
    <property type="entry name" value="DRC7/lobo"/>
</dbReference>
<dbReference type="InterPro" id="IPR056291">
    <property type="entry name" value="MORN_DRC7"/>
</dbReference>
<dbReference type="Pfam" id="PF24667">
    <property type="entry name" value="MORN_DRC7"/>
    <property type="match status" value="1"/>
</dbReference>
<dbReference type="AlphaFoldDB" id="A0AAJ7SA43"/>
<evidence type="ECO:0000256" key="1">
    <source>
        <dbReference type="ARBA" id="ARBA00004611"/>
    </source>
</evidence>
<evidence type="ECO:0000256" key="12">
    <source>
        <dbReference type="ARBA" id="ARBA00031627"/>
    </source>
</evidence>
<comment type="subcellular location">
    <subcellularLocation>
        <location evidence="1">Cytoplasm</location>
        <location evidence="1">Cytoskeleton</location>
        <location evidence="1">Flagellum axoneme</location>
    </subcellularLocation>
</comment>
<evidence type="ECO:0000313" key="20">
    <source>
        <dbReference type="RefSeq" id="XP_026674293.1"/>
    </source>
</evidence>
<dbReference type="Proteomes" id="UP000694925">
    <property type="component" value="Unplaced"/>
</dbReference>
<evidence type="ECO:0000256" key="6">
    <source>
        <dbReference type="ARBA" id="ARBA00022846"/>
    </source>
</evidence>
<dbReference type="GO" id="GO:0030317">
    <property type="term" value="P:flagellated sperm motility"/>
    <property type="evidence" value="ECO:0007669"/>
    <property type="project" value="TreeGrafter"/>
</dbReference>
<reference evidence="20" key="1">
    <citation type="submission" date="2025-08" db="UniProtKB">
        <authorList>
            <consortium name="RefSeq"/>
        </authorList>
    </citation>
    <scope>IDENTIFICATION</scope>
    <source>
        <tissue evidence="20">Whole body</tissue>
    </source>
</reference>
<keyword evidence="10" id="KW-0206">Cytoskeleton</keyword>
<feature type="domain" description="CEP76/DRC7 peptidase-like" evidence="16">
    <location>
        <begin position="308"/>
        <end position="375"/>
    </location>
</feature>
<sequence>MEEEAANYDYESYESGSTFTGERESDLDQVLYDSLFRVTREMIKETQQELGLIKLCWPEIDRTKDLYLKMLPNNYCTLSDKERLLAWYAENFRQQFQVKYPRRRPLILACENECGIQKFVSTTIRRSTLPYPELYTWQGCGKFVSDYVEYEPLDKPLSIPKQLRSPTWVQKFRKGNCFECATFLVSLLLSQGYNAYVVSGYASREQTLCDLTRRTCPYLPQPEKPERPASTHHEITKYKLNPPTEYKSYFAAELEEEKTKKLEEKMIRAEKEQQRMIEDLEQLPVDSYWGYRIHAWVAILPELEGLRDQEITRPLFIESTTGVSYDPKDYDTAQLYLGVESIWNDKNYWVNMQSSAKSCVDIAWDLTKVELWEHLLPGEPWTMRGVAEEIDDESAVQQEKHLDMPYSYVNEINISEEEYRKRYPNGMKIIFYKKTKVELYAPYLQTDGLIEKITVYDDYDHITPTEVYEYYVNRSDHLMETRKNKNDGSIIDYYGRGRPDQCKEHRYFVGGPNQVDSERILDFYHVARFDGLSRLESHPTYLTQQFVDRDDFLYYRHAEFSQKRERSARRDASQQDIHYRHISKIIEKFDRDERIVPRKNIAIREFAISDNEIRLTYHYQPGQFTRASRMYVKPTLAERGERLTLNPELVQGYSPLDESYRSLDLLYELDAQLREEDTSISQVRAAEKELYAFLDVREKEYLHPQLSVSIYDTLRDPESEMLANEWSRTESQMDTTEDVDYLLPYLARIGNPSQLSREDALWIRNECLNDYKHSAIRRANKILRKFEVHSQELARTQALLTQSEDLTREEEEQILEKMNEINFYLQTLETRLNRHRDMVPVRYQMLVEHLHRSPHLAILASDSQ</sequence>
<dbReference type="GeneID" id="108631036"/>
<keyword evidence="6" id="KW-0282">Flagellum</keyword>
<evidence type="ECO:0000259" key="17">
    <source>
        <dbReference type="Pfam" id="PF24667"/>
    </source>
</evidence>
<keyword evidence="4" id="KW-0963">Cytoplasm</keyword>
<feature type="domain" description="Dynein regulatory complex subunit 7 MORN" evidence="17">
    <location>
        <begin position="424"/>
        <end position="709"/>
    </location>
</feature>
<dbReference type="SUPFAM" id="SSF54001">
    <property type="entry name" value="Cysteine proteinases"/>
    <property type="match status" value="1"/>
</dbReference>
<protein>
    <recommendedName>
        <fullName evidence="3">Dynein regulatory complex subunit 7</fullName>
    </recommendedName>
    <alternativeName>
        <fullName evidence="12">Coiled-coil domain-containing protein 135</fullName>
    </alternativeName>
    <alternativeName>
        <fullName evidence="13">Coiled-coil domain-containing protein lobo homolog</fullName>
    </alternativeName>
</protein>
<evidence type="ECO:0000256" key="7">
    <source>
        <dbReference type="ARBA" id="ARBA00022871"/>
    </source>
</evidence>
<accession>A0AAJ7SA43</accession>
<dbReference type="PANTHER" id="PTHR35249:SF2">
    <property type="entry name" value="DYNEIN REGULATORY COMPLEX SUBUNIT 7"/>
    <property type="match status" value="1"/>
</dbReference>
<keyword evidence="11" id="KW-0966">Cell projection</keyword>
<dbReference type="Pfam" id="PF24671">
    <property type="entry name" value="DRC7_C"/>
    <property type="match status" value="1"/>
</dbReference>
<dbReference type="InterPro" id="IPR038765">
    <property type="entry name" value="Papain-like_cys_pep_sf"/>
</dbReference>
<evidence type="ECO:0000259" key="18">
    <source>
        <dbReference type="Pfam" id="PF24671"/>
    </source>
</evidence>
<organism evidence="19 20">
    <name type="scientific">Ceratina calcarata</name>
    <dbReference type="NCBI Taxonomy" id="156304"/>
    <lineage>
        <taxon>Eukaryota</taxon>
        <taxon>Metazoa</taxon>
        <taxon>Ecdysozoa</taxon>
        <taxon>Arthropoda</taxon>
        <taxon>Hexapoda</taxon>
        <taxon>Insecta</taxon>
        <taxon>Pterygota</taxon>
        <taxon>Neoptera</taxon>
        <taxon>Endopterygota</taxon>
        <taxon>Hymenoptera</taxon>
        <taxon>Apocrita</taxon>
        <taxon>Aculeata</taxon>
        <taxon>Apoidea</taxon>
        <taxon>Anthophila</taxon>
        <taxon>Apidae</taxon>
        <taxon>Ceratina</taxon>
        <taxon>Zadontomerus</taxon>
    </lineage>
</organism>
<feature type="coiled-coil region" evidence="14">
    <location>
        <begin position="252"/>
        <end position="279"/>
    </location>
</feature>
<comment type="similarity">
    <text evidence="2">Belongs to the DRC7 family.</text>
</comment>
<evidence type="ECO:0000256" key="14">
    <source>
        <dbReference type="SAM" id="Coils"/>
    </source>
</evidence>
<evidence type="ECO:0000256" key="5">
    <source>
        <dbReference type="ARBA" id="ARBA00022782"/>
    </source>
</evidence>
<gene>
    <name evidence="20" type="primary">LOC108631036</name>
</gene>
<dbReference type="InterPro" id="IPR056290">
    <property type="entry name" value="CEPT76/DRC7_peptidase-like_dom"/>
</dbReference>
<evidence type="ECO:0000313" key="19">
    <source>
        <dbReference type="Proteomes" id="UP000694925"/>
    </source>
</evidence>
<keyword evidence="8 14" id="KW-0175">Coiled coil</keyword>
<dbReference type="RefSeq" id="XP_026674293.1">
    <property type="nucleotide sequence ID" value="XM_026818492.1"/>
</dbReference>
<evidence type="ECO:0000259" key="16">
    <source>
        <dbReference type="Pfam" id="PF24656"/>
    </source>
</evidence>
<evidence type="ECO:0000256" key="11">
    <source>
        <dbReference type="ARBA" id="ARBA00023273"/>
    </source>
</evidence>
<keyword evidence="5" id="KW-0221">Differentiation</keyword>
<evidence type="ECO:0000256" key="4">
    <source>
        <dbReference type="ARBA" id="ARBA00022490"/>
    </source>
</evidence>
<dbReference type="GO" id="GO:0031514">
    <property type="term" value="C:motile cilium"/>
    <property type="evidence" value="ECO:0007669"/>
    <property type="project" value="TreeGrafter"/>
</dbReference>
<dbReference type="GO" id="GO:0030154">
    <property type="term" value="P:cell differentiation"/>
    <property type="evidence" value="ECO:0007669"/>
    <property type="project" value="UniProtKB-KW"/>
</dbReference>
<evidence type="ECO:0000256" key="13">
    <source>
        <dbReference type="ARBA" id="ARBA00031733"/>
    </source>
</evidence>
<dbReference type="Pfam" id="PF24656">
    <property type="entry name" value="CEPT76_peptidase"/>
    <property type="match status" value="1"/>
</dbReference>
<proteinExistence type="inferred from homology"/>
<evidence type="ECO:0000256" key="2">
    <source>
        <dbReference type="ARBA" id="ARBA00010738"/>
    </source>
</evidence>
<evidence type="ECO:0000256" key="8">
    <source>
        <dbReference type="ARBA" id="ARBA00023054"/>
    </source>
</evidence>